<dbReference type="EMBL" id="CP037422">
    <property type="protein sequence ID" value="QDU11038.1"/>
    <property type="molecule type" value="Genomic_DNA"/>
</dbReference>
<keyword evidence="2" id="KW-1185">Reference proteome</keyword>
<accession>A0A517X0J8</accession>
<dbReference type="AlphaFoldDB" id="A0A517X0J8"/>
<sequence length="128" mass="14793">MNQVLKELVIPKLRGIGFRGSMPHFRRLRDEQTDLLTFQFSTSGGKFVVEVAFASAGPFETSWGKIIERKKLTAHDLNNRLRLGPKVDGENDFWFIYEGANARPMHELAELLNTHIQTEAETYWNREN</sequence>
<evidence type="ECO:0008006" key="3">
    <source>
        <dbReference type="Google" id="ProtNLM"/>
    </source>
</evidence>
<protein>
    <recommendedName>
        <fullName evidence="3">DUF4304 domain-containing protein</fullName>
    </recommendedName>
</protein>
<dbReference type="Pfam" id="PF14137">
    <property type="entry name" value="DUF4304"/>
    <property type="match status" value="1"/>
</dbReference>
<proteinExistence type="predicted"/>
<evidence type="ECO:0000313" key="1">
    <source>
        <dbReference type="EMBL" id="QDU11038.1"/>
    </source>
</evidence>
<dbReference type="InterPro" id="IPR025412">
    <property type="entry name" value="DUF4304"/>
</dbReference>
<evidence type="ECO:0000313" key="2">
    <source>
        <dbReference type="Proteomes" id="UP000318384"/>
    </source>
</evidence>
<dbReference type="Proteomes" id="UP000318384">
    <property type="component" value="Chromosome"/>
</dbReference>
<dbReference type="RefSeq" id="WP_197993027.1">
    <property type="nucleotide sequence ID" value="NZ_CP037422.1"/>
</dbReference>
<organism evidence="1 2">
    <name type="scientific">Gimesia aquarii</name>
    <dbReference type="NCBI Taxonomy" id="2527964"/>
    <lineage>
        <taxon>Bacteria</taxon>
        <taxon>Pseudomonadati</taxon>
        <taxon>Planctomycetota</taxon>
        <taxon>Planctomycetia</taxon>
        <taxon>Planctomycetales</taxon>
        <taxon>Planctomycetaceae</taxon>
        <taxon>Gimesia</taxon>
    </lineage>
</organism>
<name>A0A517X0J8_9PLAN</name>
<gene>
    <name evidence="1" type="ORF">V202x_44540</name>
</gene>
<reference evidence="1 2" key="1">
    <citation type="submission" date="2019-03" db="EMBL/GenBank/DDBJ databases">
        <title>Deep-cultivation of Planctomycetes and their phenomic and genomic characterization uncovers novel biology.</title>
        <authorList>
            <person name="Wiegand S."/>
            <person name="Jogler M."/>
            <person name="Boedeker C."/>
            <person name="Pinto D."/>
            <person name="Vollmers J."/>
            <person name="Rivas-Marin E."/>
            <person name="Kohn T."/>
            <person name="Peeters S.H."/>
            <person name="Heuer A."/>
            <person name="Rast P."/>
            <person name="Oberbeckmann S."/>
            <person name="Bunk B."/>
            <person name="Jeske O."/>
            <person name="Meyerdierks A."/>
            <person name="Storesund J.E."/>
            <person name="Kallscheuer N."/>
            <person name="Luecker S."/>
            <person name="Lage O.M."/>
            <person name="Pohl T."/>
            <person name="Merkel B.J."/>
            <person name="Hornburger P."/>
            <person name="Mueller R.-W."/>
            <person name="Bruemmer F."/>
            <person name="Labrenz M."/>
            <person name="Spormann A.M."/>
            <person name="Op den Camp H."/>
            <person name="Overmann J."/>
            <person name="Amann R."/>
            <person name="Jetten M.S.M."/>
            <person name="Mascher T."/>
            <person name="Medema M.H."/>
            <person name="Devos D.P."/>
            <person name="Kaster A.-K."/>
            <person name="Ovreas L."/>
            <person name="Rohde M."/>
            <person name="Galperin M.Y."/>
            <person name="Jogler C."/>
        </authorList>
    </citation>
    <scope>NUCLEOTIDE SEQUENCE [LARGE SCALE GENOMIC DNA]</scope>
    <source>
        <strain evidence="1 2">V202</strain>
    </source>
</reference>